<dbReference type="GO" id="GO:0005095">
    <property type="term" value="F:GTPase inhibitor activity"/>
    <property type="evidence" value="ECO:0007669"/>
    <property type="project" value="TreeGrafter"/>
</dbReference>
<dbReference type="PANTHER" id="PTHR21538:SF19">
    <property type="entry name" value="RHOTEKIN"/>
    <property type="match status" value="1"/>
</dbReference>
<gene>
    <name evidence="3" type="primary">Rtkn</name>
    <name evidence="3" type="ORF">ALOBEC_R15044</name>
</gene>
<feature type="non-terminal residue" evidence="3">
    <location>
        <position position="496"/>
    </location>
</feature>
<dbReference type="Gene3D" id="2.30.29.30">
    <property type="entry name" value="Pleckstrin-homology domain (PH domain)/Phosphotyrosine-binding domain (PTB)"/>
    <property type="match status" value="1"/>
</dbReference>
<dbReference type="InterPro" id="IPR012966">
    <property type="entry name" value="AHD"/>
</dbReference>
<dbReference type="Proteomes" id="UP000541332">
    <property type="component" value="Unassembled WGS sequence"/>
</dbReference>
<dbReference type="CDD" id="cd13249">
    <property type="entry name" value="PH_rhotekin2"/>
    <property type="match status" value="1"/>
</dbReference>
<dbReference type="Pfam" id="PF08174">
    <property type="entry name" value="Anillin"/>
    <property type="match status" value="1"/>
</dbReference>
<sequence>MFCRNQRSRVTVARGSALEMEIRRGRCRLSLLADTAQGVLLCPPCNPHCAPSHTGGFCCALTPDAVGAPHTAVVHPTPPSLHLPMVGVLGAGSRHGALGCPHRAVLGGSVPPHRPPAPPDLRIPLMWKDTEYFRNKGELHRCAVFCLLQLGAEIHDTPMVLVDRTLTDICFEGAFLFSEAGPDFELKVELYSAGLAGGPAQGSTPRKLATRLSTSLGRSSGKRVRAAMDGGPGSPPGNGGTAPLLLPTPNVPGPRFHLLAHAVLSLAEVQDGFRTHDLTIASNEESSFWLPLYGSMCCRLVAQPRCMAAPVTSGFLLLQQPGAEAPSGTRLFCVLRGTGLLCYRDPGHAEGGMEPALTIAVNKETRIRATEREGRGQPHGMAVTNRYGGEEVTHTLVAESQAEAQRWLEAFWQHFYDMSQWKQCCEELMRMEVPPPRRPPAVLPRQGSLYHEMAIDPADDIEAVTDILTRRAGGQAPGTPPWLSLFEEPPPCAPPS</sequence>
<feature type="region of interest" description="Disordered" evidence="1">
    <location>
        <begin position="197"/>
        <end position="240"/>
    </location>
</feature>
<evidence type="ECO:0000313" key="3">
    <source>
        <dbReference type="EMBL" id="NXW86916.1"/>
    </source>
</evidence>
<dbReference type="GO" id="GO:0031106">
    <property type="term" value="P:septin ring organization"/>
    <property type="evidence" value="ECO:0007669"/>
    <property type="project" value="TreeGrafter"/>
</dbReference>
<dbReference type="OrthoDB" id="5817051at2759"/>
<dbReference type="PANTHER" id="PTHR21538">
    <property type="entry name" value="ANILLIN/RHOTEKIN RTKN"/>
    <property type="match status" value="1"/>
</dbReference>
<accession>A0A7L4FJ17</accession>
<proteinExistence type="predicted"/>
<evidence type="ECO:0000313" key="4">
    <source>
        <dbReference type="Proteomes" id="UP000541332"/>
    </source>
</evidence>
<feature type="non-terminal residue" evidence="3">
    <location>
        <position position="1"/>
    </location>
</feature>
<dbReference type="SUPFAM" id="SSF50729">
    <property type="entry name" value="PH domain-like"/>
    <property type="match status" value="1"/>
</dbReference>
<reference evidence="3 4" key="1">
    <citation type="submission" date="2020-02" db="EMBL/GenBank/DDBJ databases">
        <title>Bird 10,000 Genomes (B10K) Project - Family phase.</title>
        <authorList>
            <person name="Zhang G."/>
        </authorList>
    </citation>
    <scope>NUCLEOTIDE SEQUENCE [LARGE SCALE GENOMIC DNA]</scope>
    <source>
        <strain evidence="3">B10K-DU-006-06</strain>
    </source>
</reference>
<feature type="compositionally biased region" description="Gly residues" evidence="1">
    <location>
        <begin position="230"/>
        <end position="240"/>
    </location>
</feature>
<dbReference type="EMBL" id="VWYH01004271">
    <property type="protein sequence ID" value="NXW86916.1"/>
    <property type="molecule type" value="Genomic_DNA"/>
</dbReference>
<dbReference type="AlphaFoldDB" id="A0A7L4FJ17"/>
<protein>
    <submittedName>
        <fullName evidence="3">RTKN protein</fullName>
    </submittedName>
</protein>
<evidence type="ECO:0000256" key="1">
    <source>
        <dbReference type="SAM" id="MobiDB-lite"/>
    </source>
</evidence>
<dbReference type="GO" id="GO:0005826">
    <property type="term" value="C:actomyosin contractile ring"/>
    <property type="evidence" value="ECO:0007669"/>
    <property type="project" value="TreeGrafter"/>
</dbReference>
<dbReference type="PROSITE" id="PS50003">
    <property type="entry name" value="PH_DOMAIN"/>
    <property type="match status" value="1"/>
</dbReference>
<feature type="domain" description="PH" evidence="2">
    <location>
        <begin position="309"/>
        <end position="416"/>
    </location>
</feature>
<feature type="region of interest" description="Disordered" evidence="1">
    <location>
        <begin position="471"/>
        <end position="496"/>
    </location>
</feature>
<dbReference type="GO" id="GO:0000281">
    <property type="term" value="P:mitotic cytokinesis"/>
    <property type="evidence" value="ECO:0007669"/>
    <property type="project" value="TreeGrafter"/>
</dbReference>
<dbReference type="InterPro" id="IPR001849">
    <property type="entry name" value="PH_domain"/>
</dbReference>
<evidence type="ECO:0000259" key="2">
    <source>
        <dbReference type="PROSITE" id="PS50003"/>
    </source>
</evidence>
<dbReference type="InterPro" id="IPR011993">
    <property type="entry name" value="PH-like_dom_sf"/>
</dbReference>
<name>A0A7L4FJ17_9COLU</name>
<dbReference type="SMART" id="SM00233">
    <property type="entry name" value="PH"/>
    <property type="match status" value="1"/>
</dbReference>
<comment type="caution">
    <text evidence="3">The sequence shown here is derived from an EMBL/GenBank/DDBJ whole genome shotgun (WGS) entry which is preliminary data.</text>
</comment>
<organism evidence="3 4">
    <name type="scientific">Pampusana beccarii</name>
    <name type="common">Western bronze ground-dove</name>
    <dbReference type="NCBI Taxonomy" id="2953425"/>
    <lineage>
        <taxon>Eukaryota</taxon>
        <taxon>Metazoa</taxon>
        <taxon>Chordata</taxon>
        <taxon>Craniata</taxon>
        <taxon>Vertebrata</taxon>
        <taxon>Euteleostomi</taxon>
        <taxon>Archelosauria</taxon>
        <taxon>Archosauria</taxon>
        <taxon>Dinosauria</taxon>
        <taxon>Saurischia</taxon>
        <taxon>Theropoda</taxon>
        <taxon>Coelurosauria</taxon>
        <taxon>Aves</taxon>
        <taxon>Neognathae</taxon>
        <taxon>Neoaves</taxon>
        <taxon>Columbimorphae</taxon>
        <taxon>Columbiformes</taxon>
        <taxon>Columbidae</taxon>
        <taxon>Pampusana</taxon>
    </lineage>
</organism>
<keyword evidence="4" id="KW-1185">Reference proteome</keyword>
<dbReference type="InterPro" id="IPR051364">
    <property type="entry name" value="Cytokinesis/Rho-signaling"/>
</dbReference>
<dbReference type="GO" id="GO:0000915">
    <property type="term" value="P:actomyosin contractile ring assembly"/>
    <property type="evidence" value="ECO:0007669"/>
    <property type="project" value="TreeGrafter"/>
</dbReference>
<dbReference type="Pfam" id="PF00169">
    <property type="entry name" value="PH"/>
    <property type="match status" value="1"/>
</dbReference>